<gene>
    <name evidence="2" type="ORF">BIW11_13496</name>
</gene>
<accession>A0A1V9X267</accession>
<dbReference type="Proteomes" id="UP000192247">
    <property type="component" value="Unassembled WGS sequence"/>
</dbReference>
<dbReference type="AlphaFoldDB" id="A0A1V9X267"/>
<reference evidence="2 3" key="1">
    <citation type="journal article" date="2017" name="Gigascience">
        <title>Draft genome of the honey bee ectoparasitic mite, Tropilaelaps mercedesae, is shaped by the parasitic life history.</title>
        <authorList>
            <person name="Dong X."/>
            <person name="Armstrong S.D."/>
            <person name="Xia D."/>
            <person name="Makepeace B.L."/>
            <person name="Darby A.C."/>
            <person name="Kadowaki T."/>
        </authorList>
    </citation>
    <scope>NUCLEOTIDE SEQUENCE [LARGE SCALE GENOMIC DNA]</scope>
    <source>
        <strain evidence="2">Wuxi-XJTLU</strain>
    </source>
</reference>
<evidence type="ECO:0000256" key="1">
    <source>
        <dbReference type="SAM" id="MobiDB-lite"/>
    </source>
</evidence>
<dbReference type="InParanoid" id="A0A1V9X267"/>
<keyword evidence="3" id="KW-1185">Reference proteome</keyword>
<organism evidence="2 3">
    <name type="scientific">Tropilaelaps mercedesae</name>
    <dbReference type="NCBI Taxonomy" id="418985"/>
    <lineage>
        <taxon>Eukaryota</taxon>
        <taxon>Metazoa</taxon>
        <taxon>Ecdysozoa</taxon>
        <taxon>Arthropoda</taxon>
        <taxon>Chelicerata</taxon>
        <taxon>Arachnida</taxon>
        <taxon>Acari</taxon>
        <taxon>Parasitiformes</taxon>
        <taxon>Mesostigmata</taxon>
        <taxon>Gamasina</taxon>
        <taxon>Dermanyssoidea</taxon>
        <taxon>Laelapidae</taxon>
        <taxon>Tropilaelaps</taxon>
    </lineage>
</organism>
<evidence type="ECO:0000313" key="3">
    <source>
        <dbReference type="Proteomes" id="UP000192247"/>
    </source>
</evidence>
<feature type="compositionally biased region" description="Polar residues" evidence="1">
    <location>
        <begin position="100"/>
        <end position="168"/>
    </location>
</feature>
<feature type="compositionally biased region" description="Low complexity" evidence="1">
    <location>
        <begin position="39"/>
        <end position="49"/>
    </location>
</feature>
<feature type="region of interest" description="Disordered" evidence="1">
    <location>
        <begin position="1"/>
        <end position="188"/>
    </location>
</feature>
<feature type="compositionally biased region" description="Pro residues" evidence="1">
    <location>
        <begin position="16"/>
        <end position="38"/>
    </location>
</feature>
<protein>
    <submittedName>
        <fullName evidence="2">Uncharacterized protein</fullName>
    </submittedName>
</protein>
<comment type="caution">
    <text evidence="2">The sequence shown here is derived from an EMBL/GenBank/DDBJ whole genome shotgun (WGS) entry which is preliminary data.</text>
</comment>
<feature type="compositionally biased region" description="Low complexity" evidence="1">
    <location>
        <begin position="1"/>
        <end position="15"/>
    </location>
</feature>
<evidence type="ECO:0000313" key="2">
    <source>
        <dbReference type="EMBL" id="OQR67488.1"/>
    </source>
</evidence>
<name>A0A1V9X267_9ACAR</name>
<sequence length="188" mass="19510">MPTTVSSSPPTSRGPSSPPPTGTTPTPTPWPSPGPTPQTSPESTPQITPVQSPIPSPTTSAQPSPSSSPRPSVGPMTRASRLTTRRTTTLHRSTTLRQRGTSSIQPLRTPVTALSSLETPVESAPTSTMRPNSSISDSDAAGRSTQSNLGSPVTESSALTNENTSVTASPRARRSRSVQEEEDGAEES</sequence>
<dbReference type="EMBL" id="MNPL01028676">
    <property type="protein sequence ID" value="OQR67488.1"/>
    <property type="molecule type" value="Genomic_DNA"/>
</dbReference>
<proteinExistence type="predicted"/>
<feature type="compositionally biased region" description="Low complexity" evidence="1">
    <location>
        <begin position="57"/>
        <end position="99"/>
    </location>
</feature>